<name>A0A251XMZ7_CLAMM</name>
<keyword evidence="2" id="KW-1185">Reference proteome</keyword>
<gene>
    <name evidence="1" type="ORF">CMMCAS07_07720</name>
</gene>
<dbReference type="Proteomes" id="UP000195062">
    <property type="component" value="Unassembled WGS sequence"/>
</dbReference>
<dbReference type="EMBL" id="MDHH01000001">
    <property type="protein sequence ID" value="OUE04821.1"/>
    <property type="molecule type" value="Genomic_DNA"/>
</dbReference>
<comment type="caution">
    <text evidence="1">The sequence shown here is derived from an EMBL/GenBank/DDBJ whole genome shotgun (WGS) entry which is preliminary data.</text>
</comment>
<organism evidence="1 2">
    <name type="scientific">Clavibacter michiganensis subsp. michiganensis</name>
    <dbReference type="NCBI Taxonomy" id="33013"/>
    <lineage>
        <taxon>Bacteria</taxon>
        <taxon>Bacillati</taxon>
        <taxon>Actinomycetota</taxon>
        <taxon>Actinomycetes</taxon>
        <taxon>Micrococcales</taxon>
        <taxon>Microbacteriaceae</taxon>
        <taxon>Clavibacter</taxon>
    </lineage>
</organism>
<dbReference type="AlphaFoldDB" id="A0A251XMZ7"/>
<sequence length="32" mass="3445">MKDARGQLGQGLDDAHRKAFRTALATVCTPES</sequence>
<evidence type="ECO:0000313" key="1">
    <source>
        <dbReference type="EMBL" id="OUE04821.1"/>
    </source>
</evidence>
<protein>
    <submittedName>
        <fullName evidence="1">Uncharacterized protein</fullName>
    </submittedName>
</protein>
<reference evidence="1 2" key="1">
    <citation type="submission" date="2016-08" db="EMBL/GenBank/DDBJ databases">
        <title>Genome sequence of Clavibacter michiganensis subsp. michiganensis strain CASJ007.</title>
        <authorList>
            <person name="Thapa S.P."/>
            <person name="Coaker G."/>
        </authorList>
    </citation>
    <scope>NUCLEOTIDE SEQUENCE [LARGE SCALE GENOMIC DNA]</scope>
    <source>
        <strain evidence="1">CASJ007</strain>
    </source>
</reference>
<evidence type="ECO:0000313" key="2">
    <source>
        <dbReference type="Proteomes" id="UP000195062"/>
    </source>
</evidence>
<proteinExistence type="predicted"/>
<accession>A0A251XMZ7</accession>